<dbReference type="Pfam" id="PF02687">
    <property type="entry name" value="FtsX"/>
    <property type="match status" value="2"/>
</dbReference>
<protein>
    <submittedName>
        <fullName evidence="10">ABC transporter permease</fullName>
    </submittedName>
</protein>
<evidence type="ECO:0000313" key="10">
    <source>
        <dbReference type="EMBL" id="PHU35402.1"/>
    </source>
</evidence>
<evidence type="ECO:0000259" key="9">
    <source>
        <dbReference type="Pfam" id="PF12704"/>
    </source>
</evidence>
<dbReference type="InterPro" id="IPR050250">
    <property type="entry name" value="Macrolide_Exporter_MacB"/>
</dbReference>
<comment type="subcellular location">
    <subcellularLocation>
        <location evidence="1">Cell membrane</location>
        <topology evidence="1">Multi-pass membrane protein</topology>
    </subcellularLocation>
</comment>
<dbReference type="EMBL" id="PDYF01000010">
    <property type="protein sequence ID" value="PHU35402.1"/>
    <property type="molecule type" value="Genomic_DNA"/>
</dbReference>
<gene>
    <name evidence="10" type="ORF">CSX01_05400</name>
</gene>
<feature type="transmembrane region" description="Helical" evidence="7">
    <location>
        <begin position="21"/>
        <end position="40"/>
    </location>
</feature>
<dbReference type="PANTHER" id="PTHR30572:SF4">
    <property type="entry name" value="ABC TRANSPORTER PERMEASE YTRF"/>
    <property type="match status" value="1"/>
</dbReference>
<sequence length="598" mass="65986">MKSYLDLIGISNKVNKKTTRLVRLCIVLSVFLVTAIFGLAEMAIRMEASRLIEKHDSGIITSLMDNAGVQLYLIVAFVLFLLVLIASVLMIASSINSNIAQRTKFYGLMRCIGMTKKQIKKYVRREALSWCKLSIPLGNVLGIFTTWVLCLVMKYGIAGEFADIQTNRISIISIFFGACVGLISVVLAAQAPAKKASSVNPIIAVSDQDTSVSSSLLQAKHVGIDTVLGMNHAFNSKKNLFLLVSSFALSIILFLAFSTLVQFVNYIMPQLSNTEDLKIIAAEEGTLIDPGLVSSLERIGGVVKRVYARNNAFDVQATVNGTSTELIDIVADSDFDLESLKKDGFLKNNVDVDKIKGNSFLAFSTWDKTVDFTVGDELDINDYPIEVVGLLKQDIYTADGMTHGKRTLIVSNDTFEKLMGEVGYSTVLVQLEESISEGQVKSIIKKIPEQYLVEDNREYNTASTYWIFTFFVYSFIVIIALVAMLNIINAISVSVTSQFKRYGMMRGIGMELRQIKKVIIGEACVYSIIGLIFGSGLGLLLSKAIFDSLIGSHFEYATWEISPSNIIFILLFVIFATTVAVESSFTRVRKMDVVSQLS</sequence>
<organism evidence="10 11">
    <name type="scientific">Pseudobutyrivibrio ruminis</name>
    <dbReference type="NCBI Taxonomy" id="46206"/>
    <lineage>
        <taxon>Bacteria</taxon>
        <taxon>Bacillati</taxon>
        <taxon>Bacillota</taxon>
        <taxon>Clostridia</taxon>
        <taxon>Lachnospirales</taxon>
        <taxon>Lachnospiraceae</taxon>
        <taxon>Pseudobutyrivibrio</taxon>
    </lineage>
</organism>
<dbReference type="InterPro" id="IPR025857">
    <property type="entry name" value="MacB_PCD"/>
</dbReference>
<keyword evidence="2" id="KW-1003">Cell membrane</keyword>
<dbReference type="InterPro" id="IPR003838">
    <property type="entry name" value="ABC3_permease_C"/>
</dbReference>
<reference evidence="10 11" key="2">
    <citation type="submission" date="2017-10" db="EMBL/GenBank/DDBJ databases">
        <authorList>
            <person name="Banno H."/>
            <person name="Chua N.-H."/>
        </authorList>
    </citation>
    <scope>NUCLEOTIDE SEQUENCE [LARGE SCALE GENOMIC DNA]</scope>
    <source>
        <strain evidence="10 11">JK626</strain>
    </source>
</reference>
<keyword evidence="5 7" id="KW-0472">Membrane</keyword>
<evidence type="ECO:0000256" key="5">
    <source>
        <dbReference type="ARBA" id="ARBA00023136"/>
    </source>
</evidence>
<feature type="transmembrane region" description="Helical" evidence="7">
    <location>
        <begin position="240"/>
        <end position="264"/>
    </location>
</feature>
<keyword evidence="4 7" id="KW-1133">Transmembrane helix</keyword>
<evidence type="ECO:0000256" key="4">
    <source>
        <dbReference type="ARBA" id="ARBA00022989"/>
    </source>
</evidence>
<evidence type="ECO:0000256" key="7">
    <source>
        <dbReference type="SAM" id="Phobius"/>
    </source>
</evidence>
<feature type="domain" description="ABC3 transporter permease C-terminal" evidence="8">
    <location>
        <begin position="474"/>
        <end position="592"/>
    </location>
</feature>
<feature type="transmembrane region" description="Helical" evidence="7">
    <location>
        <begin position="71"/>
        <end position="92"/>
    </location>
</feature>
<feature type="transmembrane region" description="Helical" evidence="7">
    <location>
        <begin position="561"/>
        <end position="581"/>
    </location>
</feature>
<evidence type="ECO:0000313" key="11">
    <source>
        <dbReference type="Proteomes" id="UP000225889"/>
    </source>
</evidence>
<keyword evidence="3 7" id="KW-0812">Transmembrane</keyword>
<feature type="transmembrane region" description="Helical" evidence="7">
    <location>
        <begin position="133"/>
        <end position="157"/>
    </location>
</feature>
<dbReference type="GO" id="GO:0005886">
    <property type="term" value="C:plasma membrane"/>
    <property type="evidence" value="ECO:0007669"/>
    <property type="project" value="UniProtKB-SubCell"/>
</dbReference>
<dbReference type="AlphaFoldDB" id="A0A2G3DWJ5"/>
<dbReference type="PANTHER" id="PTHR30572">
    <property type="entry name" value="MEMBRANE COMPONENT OF TRANSPORTER-RELATED"/>
    <property type="match status" value="1"/>
</dbReference>
<feature type="transmembrane region" description="Helical" evidence="7">
    <location>
        <begin position="465"/>
        <end position="497"/>
    </location>
</feature>
<evidence type="ECO:0000256" key="3">
    <source>
        <dbReference type="ARBA" id="ARBA00022692"/>
    </source>
</evidence>
<feature type="transmembrane region" description="Helical" evidence="7">
    <location>
        <begin position="169"/>
        <end position="189"/>
    </location>
</feature>
<dbReference type="GO" id="GO:0022857">
    <property type="term" value="F:transmembrane transporter activity"/>
    <property type="evidence" value="ECO:0007669"/>
    <property type="project" value="TreeGrafter"/>
</dbReference>
<feature type="domain" description="MacB-like periplasmic core" evidence="9">
    <location>
        <begin position="241"/>
        <end position="446"/>
    </location>
</feature>
<feature type="domain" description="ABC3 transporter permease C-terminal" evidence="8">
    <location>
        <begin position="78"/>
        <end position="201"/>
    </location>
</feature>
<evidence type="ECO:0000256" key="2">
    <source>
        <dbReference type="ARBA" id="ARBA00022475"/>
    </source>
</evidence>
<accession>A0A2G3DWJ5</accession>
<dbReference type="Proteomes" id="UP000225889">
    <property type="component" value="Unassembled WGS sequence"/>
</dbReference>
<comment type="caution">
    <text evidence="10">The sequence shown here is derived from an EMBL/GenBank/DDBJ whole genome shotgun (WGS) entry which is preliminary data.</text>
</comment>
<name>A0A2G3DWJ5_9FIRM</name>
<dbReference type="RefSeq" id="WP_099391699.1">
    <property type="nucleotide sequence ID" value="NZ_PDYF01000010.1"/>
</dbReference>
<reference evidence="10 11" key="1">
    <citation type="submission" date="2017-10" db="EMBL/GenBank/DDBJ databases">
        <title>Resolving the taxonomy of Roseburia spp., Eubacterium rectale and Agathobacter spp. through phylogenomic analysis.</title>
        <authorList>
            <person name="Sheridan P.O."/>
            <person name="Walker A.W."/>
            <person name="Duncan S.H."/>
            <person name="Scott K.P."/>
            <person name="Toole P.W.O."/>
            <person name="Luis P."/>
            <person name="Flint H.J."/>
        </authorList>
    </citation>
    <scope>NUCLEOTIDE SEQUENCE [LARGE SCALE GENOMIC DNA]</scope>
    <source>
        <strain evidence="10 11">JK626</strain>
    </source>
</reference>
<evidence type="ECO:0000259" key="8">
    <source>
        <dbReference type="Pfam" id="PF02687"/>
    </source>
</evidence>
<evidence type="ECO:0000256" key="6">
    <source>
        <dbReference type="ARBA" id="ARBA00038076"/>
    </source>
</evidence>
<dbReference type="Pfam" id="PF12704">
    <property type="entry name" value="MacB_PCD"/>
    <property type="match status" value="1"/>
</dbReference>
<feature type="transmembrane region" description="Helical" evidence="7">
    <location>
        <begin position="518"/>
        <end position="541"/>
    </location>
</feature>
<evidence type="ECO:0000256" key="1">
    <source>
        <dbReference type="ARBA" id="ARBA00004651"/>
    </source>
</evidence>
<comment type="similarity">
    <text evidence="6">Belongs to the ABC-4 integral membrane protein family.</text>
</comment>
<proteinExistence type="inferred from homology"/>